<evidence type="ECO:0000259" key="6">
    <source>
        <dbReference type="Pfam" id="PF08281"/>
    </source>
</evidence>
<dbReference type="InterPro" id="IPR013324">
    <property type="entry name" value="RNA_pol_sigma_r3/r4-like"/>
</dbReference>
<accession>B9L3F7</accession>
<dbReference type="EMBL" id="CP001276">
    <property type="protein sequence ID" value="ACM07073.1"/>
    <property type="molecule type" value="Genomic_DNA"/>
</dbReference>
<keyword evidence="4" id="KW-0804">Transcription</keyword>
<dbReference type="Gene3D" id="1.10.10.10">
    <property type="entry name" value="Winged helix-like DNA-binding domain superfamily/Winged helix DNA-binding domain"/>
    <property type="match status" value="1"/>
</dbReference>
<dbReference type="Gene3D" id="1.10.1740.10">
    <property type="match status" value="1"/>
</dbReference>
<sequence>MKGETTGPSDLELVARLRSRDRAALEALYDRYARRVYSLALSIVRDQQAAEDITQELFIHLWQFPHLYEPERGAFAPWLLRSARNRAIDILRRRSRDYQVGVRFDTMSALAQDDPDDLVLRAEVAAGLQRALAELDSGLREVLELAYFSGLTQREIAERLGLPLGTVKTRVRTALRRLAEALAGDRES</sequence>
<evidence type="ECO:0000313" key="7">
    <source>
        <dbReference type="EMBL" id="ACM07073.1"/>
    </source>
</evidence>
<dbReference type="PANTHER" id="PTHR43133">
    <property type="entry name" value="RNA POLYMERASE ECF-TYPE SIGMA FACTO"/>
    <property type="match status" value="1"/>
</dbReference>
<keyword evidence="3" id="KW-0731">Sigma factor</keyword>
<dbReference type="InterPro" id="IPR039425">
    <property type="entry name" value="RNA_pol_sigma-70-like"/>
</dbReference>
<dbReference type="InterPro" id="IPR013249">
    <property type="entry name" value="RNA_pol_sigma70_r4_t2"/>
</dbReference>
<dbReference type="eggNOG" id="COG1595">
    <property type="taxonomic scope" value="Bacteria"/>
</dbReference>
<evidence type="ECO:0000256" key="3">
    <source>
        <dbReference type="ARBA" id="ARBA00023082"/>
    </source>
</evidence>
<proteinExistence type="inferred from homology"/>
<geneLocation type="plasmid" evidence="8">
    <name>Tros</name>
</geneLocation>
<dbReference type="Pfam" id="PF08281">
    <property type="entry name" value="Sigma70_r4_2"/>
    <property type="match status" value="1"/>
</dbReference>
<keyword evidence="8" id="KW-1185">Reference proteome</keyword>
<reference evidence="7 8" key="1">
    <citation type="journal article" date="2009" name="PLoS ONE">
        <title>Complete genome sequence of the aerobic CO-oxidizing thermophile Thermomicrobium roseum.</title>
        <authorList>
            <person name="Wu D."/>
            <person name="Raymond J."/>
            <person name="Wu M."/>
            <person name="Chatterji S."/>
            <person name="Ren Q."/>
            <person name="Graham J.E."/>
            <person name="Bryant D.A."/>
            <person name="Robb F."/>
            <person name="Colman A."/>
            <person name="Tallon L.J."/>
            <person name="Badger J.H."/>
            <person name="Madupu R."/>
            <person name="Ward N.L."/>
            <person name="Eisen J.A."/>
        </authorList>
    </citation>
    <scope>NUCLEOTIDE SEQUENCE [LARGE SCALE GENOMIC DNA]</scope>
    <source>
        <strain evidence="8">ATCC 27502 / DSM 5159 / P-2</strain>
        <plasmid evidence="7">unnamed</plasmid>
    </source>
</reference>
<dbReference type="GO" id="GO:0003677">
    <property type="term" value="F:DNA binding"/>
    <property type="evidence" value="ECO:0007669"/>
    <property type="project" value="InterPro"/>
</dbReference>
<dbReference type="OrthoDB" id="9784272at2"/>
<evidence type="ECO:0000256" key="2">
    <source>
        <dbReference type="ARBA" id="ARBA00023015"/>
    </source>
</evidence>
<comment type="similarity">
    <text evidence="1">Belongs to the sigma-70 factor family. ECF subfamily.</text>
</comment>
<keyword evidence="7" id="KW-0614">Plasmid</keyword>
<evidence type="ECO:0000259" key="5">
    <source>
        <dbReference type="Pfam" id="PF04542"/>
    </source>
</evidence>
<evidence type="ECO:0000256" key="1">
    <source>
        <dbReference type="ARBA" id="ARBA00010641"/>
    </source>
</evidence>
<gene>
    <name evidence="7" type="ordered locus">trd_A0321</name>
</gene>
<dbReference type="SUPFAM" id="SSF88946">
    <property type="entry name" value="Sigma2 domain of RNA polymerase sigma factors"/>
    <property type="match status" value="1"/>
</dbReference>
<dbReference type="CDD" id="cd06171">
    <property type="entry name" value="Sigma70_r4"/>
    <property type="match status" value="1"/>
</dbReference>
<dbReference type="NCBIfam" id="TIGR02937">
    <property type="entry name" value="sigma70-ECF"/>
    <property type="match status" value="1"/>
</dbReference>
<dbReference type="InterPro" id="IPR014284">
    <property type="entry name" value="RNA_pol_sigma-70_dom"/>
</dbReference>
<name>B9L3F7_THERP</name>
<dbReference type="SUPFAM" id="SSF88659">
    <property type="entry name" value="Sigma3 and sigma4 domains of RNA polymerase sigma factors"/>
    <property type="match status" value="1"/>
</dbReference>
<dbReference type="KEGG" id="tro:trd_A0321"/>
<keyword evidence="2" id="KW-0805">Transcription regulation</keyword>
<evidence type="ECO:0000256" key="4">
    <source>
        <dbReference type="ARBA" id="ARBA00023163"/>
    </source>
</evidence>
<dbReference type="InterPro" id="IPR007627">
    <property type="entry name" value="RNA_pol_sigma70_r2"/>
</dbReference>
<feature type="domain" description="RNA polymerase sigma factor 70 region 4 type 2" evidence="6">
    <location>
        <begin position="128"/>
        <end position="178"/>
    </location>
</feature>
<dbReference type="Pfam" id="PF04542">
    <property type="entry name" value="Sigma70_r2"/>
    <property type="match status" value="1"/>
</dbReference>
<dbReference type="InterPro" id="IPR036388">
    <property type="entry name" value="WH-like_DNA-bd_sf"/>
</dbReference>
<evidence type="ECO:0000313" key="8">
    <source>
        <dbReference type="Proteomes" id="UP000000447"/>
    </source>
</evidence>
<organism evidence="7 8">
    <name type="scientific">Thermomicrobium roseum (strain ATCC 27502 / DSM 5159 / P-2)</name>
    <dbReference type="NCBI Taxonomy" id="309801"/>
    <lineage>
        <taxon>Bacteria</taxon>
        <taxon>Pseudomonadati</taxon>
        <taxon>Thermomicrobiota</taxon>
        <taxon>Thermomicrobia</taxon>
        <taxon>Thermomicrobiales</taxon>
        <taxon>Thermomicrobiaceae</taxon>
        <taxon>Thermomicrobium</taxon>
    </lineage>
</organism>
<dbReference type="PANTHER" id="PTHR43133:SF62">
    <property type="entry name" value="RNA POLYMERASE SIGMA FACTOR SIGZ"/>
    <property type="match status" value="1"/>
</dbReference>
<dbReference type="Proteomes" id="UP000000447">
    <property type="component" value="Plasmid unnamed"/>
</dbReference>
<dbReference type="GO" id="GO:0016987">
    <property type="term" value="F:sigma factor activity"/>
    <property type="evidence" value="ECO:0007669"/>
    <property type="project" value="UniProtKB-KW"/>
</dbReference>
<protein>
    <submittedName>
        <fullName evidence="7">RNA polymerase, sigma-24 subunit, ECF subfamily</fullName>
    </submittedName>
</protein>
<dbReference type="GO" id="GO:0006352">
    <property type="term" value="P:DNA-templated transcription initiation"/>
    <property type="evidence" value="ECO:0007669"/>
    <property type="project" value="InterPro"/>
</dbReference>
<dbReference type="AlphaFoldDB" id="B9L3F7"/>
<feature type="domain" description="RNA polymerase sigma-70 region 2" evidence="5">
    <location>
        <begin position="28"/>
        <end position="96"/>
    </location>
</feature>
<dbReference type="InterPro" id="IPR013325">
    <property type="entry name" value="RNA_pol_sigma_r2"/>
</dbReference>
<dbReference type="HOGENOM" id="CLU_047691_9_3_0"/>